<dbReference type="AlphaFoldDB" id="M4BWA5"/>
<dbReference type="EMBL" id="JH597995">
    <property type="status" value="NOT_ANNOTATED_CDS"/>
    <property type="molecule type" value="Genomic_DNA"/>
</dbReference>
<name>M4BWA5_HYAAE</name>
<evidence type="ECO:0000313" key="2">
    <source>
        <dbReference type="Proteomes" id="UP000011713"/>
    </source>
</evidence>
<dbReference type="VEuPathDB" id="FungiDB:HpaG810806"/>
<proteinExistence type="predicted"/>
<reference evidence="2" key="1">
    <citation type="journal article" date="2010" name="Science">
        <title>Signatures of adaptation to obligate biotrophy in the Hyaloperonospora arabidopsidis genome.</title>
        <authorList>
            <person name="Baxter L."/>
            <person name="Tripathy S."/>
            <person name="Ishaque N."/>
            <person name="Boot N."/>
            <person name="Cabral A."/>
            <person name="Kemen E."/>
            <person name="Thines M."/>
            <person name="Ah-Fong A."/>
            <person name="Anderson R."/>
            <person name="Badejoko W."/>
            <person name="Bittner-Eddy P."/>
            <person name="Boore J.L."/>
            <person name="Chibucos M.C."/>
            <person name="Coates M."/>
            <person name="Dehal P."/>
            <person name="Delehaunty K."/>
            <person name="Dong S."/>
            <person name="Downton P."/>
            <person name="Dumas B."/>
            <person name="Fabro G."/>
            <person name="Fronick C."/>
            <person name="Fuerstenberg S.I."/>
            <person name="Fulton L."/>
            <person name="Gaulin E."/>
            <person name="Govers F."/>
            <person name="Hughes L."/>
            <person name="Humphray S."/>
            <person name="Jiang R.H."/>
            <person name="Judelson H."/>
            <person name="Kamoun S."/>
            <person name="Kyung K."/>
            <person name="Meijer H."/>
            <person name="Minx P."/>
            <person name="Morris P."/>
            <person name="Nelson J."/>
            <person name="Phuntumart V."/>
            <person name="Qutob D."/>
            <person name="Rehmany A."/>
            <person name="Rougon-Cardoso A."/>
            <person name="Ryden P."/>
            <person name="Torto-Alalibo T."/>
            <person name="Studholme D."/>
            <person name="Wang Y."/>
            <person name="Win J."/>
            <person name="Wood J."/>
            <person name="Clifton S.W."/>
            <person name="Rogers J."/>
            <person name="Van den Ackerveken G."/>
            <person name="Jones J.D."/>
            <person name="McDowell J.M."/>
            <person name="Beynon J."/>
            <person name="Tyler B.M."/>
        </authorList>
    </citation>
    <scope>NUCLEOTIDE SEQUENCE [LARGE SCALE GENOMIC DNA]</scope>
    <source>
        <strain evidence="2">Emoy2</strain>
    </source>
</reference>
<reference evidence="1" key="2">
    <citation type="submission" date="2015-06" db="UniProtKB">
        <authorList>
            <consortium name="EnsemblProtists"/>
        </authorList>
    </citation>
    <scope>IDENTIFICATION</scope>
    <source>
        <strain evidence="1">Emoy2</strain>
    </source>
</reference>
<protein>
    <submittedName>
        <fullName evidence="1">Uncharacterized protein</fullName>
    </submittedName>
</protein>
<organism evidence="1 2">
    <name type="scientific">Hyaloperonospora arabidopsidis (strain Emoy2)</name>
    <name type="common">Downy mildew agent</name>
    <name type="synonym">Peronospora arabidopsidis</name>
    <dbReference type="NCBI Taxonomy" id="559515"/>
    <lineage>
        <taxon>Eukaryota</taxon>
        <taxon>Sar</taxon>
        <taxon>Stramenopiles</taxon>
        <taxon>Oomycota</taxon>
        <taxon>Peronosporomycetes</taxon>
        <taxon>Peronosporales</taxon>
        <taxon>Peronosporaceae</taxon>
        <taxon>Hyaloperonospora</taxon>
    </lineage>
</organism>
<evidence type="ECO:0000313" key="1">
    <source>
        <dbReference type="EnsemblProtists" id="HpaP810806"/>
    </source>
</evidence>
<accession>M4BWA5</accession>
<dbReference type="EnsemblProtists" id="HpaT810806">
    <property type="protein sequence ID" value="HpaP810806"/>
    <property type="gene ID" value="HpaG810806"/>
</dbReference>
<keyword evidence="2" id="KW-1185">Reference proteome</keyword>
<dbReference type="HOGENOM" id="CLU_1879393_0_0_1"/>
<dbReference type="Proteomes" id="UP000011713">
    <property type="component" value="Unassembled WGS sequence"/>
</dbReference>
<dbReference type="InParanoid" id="M4BWA5"/>
<sequence length="136" mass="15581">MRQLDVEMNIDMDVFCPSAMLDADAFSSDSGDVLFGSGFYPAALTDDVQEDIEQMLFRSSANAAATSCCSYCGGERSDKSVATYFWVREEIARLWIWRRSWCNGVPPLHDHLHKVNIKYEYCVRTNTIFSQYSHNR</sequence>